<accession>A0A378JV53</accession>
<proteinExistence type="predicted"/>
<protein>
    <submittedName>
        <fullName evidence="1">Uncharacterized protein</fullName>
    </submittedName>
</protein>
<keyword evidence="2" id="KW-1185">Reference proteome</keyword>
<dbReference type="EMBL" id="UGOD01000001">
    <property type="protein sequence ID" value="STX52082.1"/>
    <property type="molecule type" value="Genomic_DNA"/>
</dbReference>
<evidence type="ECO:0000313" key="2">
    <source>
        <dbReference type="Proteomes" id="UP000254794"/>
    </source>
</evidence>
<evidence type="ECO:0000313" key="1">
    <source>
        <dbReference type="EMBL" id="STX52082.1"/>
    </source>
</evidence>
<reference evidence="1 2" key="1">
    <citation type="submission" date="2018-06" db="EMBL/GenBank/DDBJ databases">
        <authorList>
            <consortium name="Pathogen Informatics"/>
            <person name="Doyle S."/>
        </authorList>
    </citation>
    <scope>NUCLEOTIDE SEQUENCE [LARGE SCALE GENOMIC DNA]</scope>
    <source>
        <strain evidence="1 2">NCTC13316</strain>
    </source>
</reference>
<dbReference type="AlphaFoldDB" id="A0A378JV53"/>
<dbReference type="Proteomes" id="UP000254794">
    <property type="component" value="Unassembled WGS sequence"/>
</dbReference>
<sequence length="36" mass="4053">MVRLTAVLQKRYYRVLSKSQQGASDAKRDDGARKVG</sequence>
<name>A0A378JV53_9GAMM</name>
<organism evidence="1 2">
    <name type="scientific">Legionella busanensis</name>
    <dbReference type="NCBI Taxonomy" id="190655"/>
    <lineage>
        <taxon>Bacteria</taxon>
        <taxon>Pseudomonadati</taxon>
        <taxon>Pseudomonadota</taxon>
        <taxon>Gammaproteobacteria</taxon>
        <taxon>Legionellales</taxon>
        <taxon>Legionellaceae</taxon>
        <taxon>Legionella</taxon>
    </lineage>
</organism>
<gene>
    <name evidence="1" type="ORF">NCTC13316_02186</name>
</gene>